<dbReference type="PANTHER" id="PTHR48081:SF30">
    <property type="entry name" value="ACETYL-HYDROLASE LIPR-RELATED"/>
    <property type="match status" value="1"/>
</dbReference>
<dbReference type="Proteomes" id="UP000186309">
    <property type="component" value="Chromosome"/>
</dbReference>
<dbReference type="STRING" id="1387353.BSF38_01313"/>
<feature type="chain" id="PRO_5012617524" evidence="3">
    <location>
        <begin position="18"/>
        <end position="343"/>
    </location>
</feature>
<dbReference type="InterPro" id="IPR029058">
    <property type="entry name" value="AB_hydrolase_fold"/>
</dbReference>
<proteinExistence type="inferred from homology"/>
<dbReference type="Gene3D" id="3.40.50.1820">
    <property type="entry name" value="alpha/beta hydrolase"/>
    <property type="match status" value="1"/>
</dbReference>
<organism evidence="5 6">
    <name type="scientific">Paludisphaera borealis</name>
    <dbReference type="NCBI Taxonomy" id="1387353"/>
    <lineage>
        <taxon>Bacteria</taxon>
        <taxon>Pseudomonadati</taxon>
        <taxon>Planctomycetota</taxon>
        <taxon>Planctomycetia</taxon>
        <taxon>Isosphaerales</taxon>
        <taxon>Isosphaeraceae</taxon>
        <taxon>Paludisphaera</taxon>
    </lineage>
</organism>
<accession>A0A1U7CLN3</accession>
<dbReference type="AlphaFoldDB" id="A0A1U7CLN3"/>
<dbReference type="EC" id="3.1.1.83" evidence="5"/>
<evidence type="ECO:0000256" key="3">
    <source>
        <dbReference type="SAM" id="SignalP"/>
    </source>
</evidence>
<gene>
    <name evidence="5" type="primary">mlhB</name>
    <name evidence="5" type="ORF">BSF38_01313</name>
</gene>
<dbReference type="PANTHER" id="PTHR48081">
    <property type="entry name" value="AB HYDROLASE SUPERFAMILY PROTEIN C4A8.06C"/>
    <property type="match status" value="1"/>
</dbReference>
<feature type="signal peptide" evidence="3">
    <location>
        <begin position="1"/>
        <end position="17"/>
    </location>
</feature>
<dbReference type="EMBL" id="CP019082">
    <property type="protein sequence ID" value="APW59854.1"/>
    <property type="molecule type" value="Genomic_DNA"/>
</dbReference>
<keyword evidence="6" id="KW-1185">Reference proteome</keyword>
<dbReference type="SUPFAM" id="SSF53474">
    <property type="entry name" value="alpha/beta-Hydrolases"/>
    <property type="match status" value="1"/>
</dbReference>
<evidence type="ECO:0000313" key="6">
    <source>
        <dbReference type="Proteomes" id="UP000186309"/>
    </source>
</evidence>
<sequence length="343" mass="36838">MKRLVAKALLVFMVAFGASFTAISGSEDGVGSSPPGAPVDKPRPVSREGIEYLQKLRRNTPFGASDFNLEQLRAGMKTRREPTIKDVRLIRSKIGEVPCEWVVAPGADPDLRLLYLHGGGFVSGSGGFYLTLAAHISAAAKCAVLLPDYRLAPEQPFPAGLEDCIASHEWIRSNGPSGPGPATATFIAGDSAGGNLTLATLLALRDRGRPLPAGGISLSATTDLTLASKSLRTVEDPILSARTMPVFRDFYLGKADPRNPLASPVFGDYRGVPPLLIQVGEHEMLRDDSIRVASKAKSDGAQVTLEVWPGMFHVFQSHEPLLPEARKSIARMADFMRSSLPKR</sequence>
<dbReference type="InterPro" id="IPR013094">
    <property type="entry name" value="AB_hydrolase_3"/>
</dbReference>
<evidence type="ECO:0000256" key="2">
    <source>
        <dbReference type="ARBA" id="ARBA00022801"/>
    </source>
</evidence>
<feature type="domain" description="Alpha/beta hydrolase fold-3" evidence="4">
    <location>
        <begin position="113"/>
        <end position="316"/>
    </location>
</feature>
<dbReference type="GO" id="GO:0004806">
    <property type="term" value="F:triacylglycerol lipase activity"/>
    <property type="evidence" value="ECO:0007669"/>
    <property type="project" value="TreeGrafter"/>
</dbReference>
<keyword evidence="2 5" id="KW-0378">Hydrolase</keyword>
<dbReference type="Pfam" id="PF07859">
    <property type="entry name" value="Abhydrolase_3"/>
    <property type="match status" value="1"/>
</dbReference>
<reference evidence="6" key="1">
    <citation type="submission" date="2016-12" db="EMBL/GenBank/DDBJ databases">
        <title>Comparative genomics of four Isosphaeraceae planctomycetes: a common pool of plasmids and glycoside hydrolase genes.</title>
        <authorList>
            <person name="Ivanova A."/>
        </authorList>
    </citation>
    <scope>NUCLEOTIDE SEQUENCE [LARGE SCALE GENOMIC DNA]</scope>
    <source>
        <strain evidence="6">PX4</strain>
    </source>
</reference>
<name>A0A1U7CLN3_9BACT</name>
<keyword evidence="3" id="KW-0732">Signal</keyword>
<dbReference type="InterPro" id="IPR050300">
    <property type="entry name" value="GDXG_lipolytic_enzyme"/>
</dbReference>
<evidence type="ECO:0000256" key="1">
    <source>
        <dbReference type="ARBA" id="ARBA00010515"/>
    </source>
</evidence>
<evidence type="ECO:0000313" key="5">
    <source>
        <dbReference type="EMBL" id="APW59854.1"/>
    </source>
</evidence>
<evidence type="ECO:0000259" key="4">
    <source>
        <dbReference type="Pfam" id="PF07859"/>
    </source>
</evidence>
<protein>
    <submittedName>
        <fullName evidence="5">Monoterpene epsilon-lactone hydrolase</fullName>
        <ecNumber evidence="5">3.1.1.83</ecNumber>
    </submittedName>
</protein>
<comment type="similarity">
    <text evidence="1">Belongs to the 'GDXG' lipolytic enzyme family.</text>
</comment>
<dbReference type="KEGG" id="pbor:BSF38_01313"/>